<comment type="caution">
    <text evidence="7">The sequence shown here is derived from an EMBL/GenBank/DDBJ whole genome shotgun (WGS) entry which is preliminary data.</text>
</comment>
<protein>
    <recommendedName>
        <fullName evidence="9">MFS transporter</fullName>
    </recommendedName>
</protein>
<keyword evidence="5 6" id="KW-0472">Membrane</keyword>
<feature type="transmembrane region" description="Helical" evidence="6">
    <location>
        <begin position="387"/>
        <end position="407"/>
    </location>
</feature>
<dbReference type="AlphaFoldDB" id="A0A2P7N1F8"/>
<name>A0A2P7N1F8_9CYAN</name>
<feature type="transmembrane region" description="Helical" evidence="6">
    <location>
        <begin position="215"/>
        <end position="239"/>
    </location>
</feature>
<evidence type="ECO:0000256" key="2">
    <source>
        <dbReference type="ARBA" id="ARBA00022475"/>
    </source>
</evidence>
<evidence type="ECO:0000256" key="5">
    <source>
        <dbReference type="ARBA" id="ARBA00023136"/>
    </source>
</evidence>
<gene>
    <name evidence="7" type="ORF">C7K55_00765</name>
</gene>
<comment type="subcellular location">
    <subcellularLocation>
        <location evidence="1">Cell membrane</location>
        <topology evidence="1">Multi-pass membrane protein</topology>
    </subcellularLocation>
</comment>
<dbReference type="RefSeq" id="WP_106501495.1">
    <property type="nucleotide sequence ID" value="NZ_PXXO01000001.1"/>
</dbReference>
<dbReference type="PANTHER" id="PTHR23513">
    <property type="entry name" value="INTEGRAL MEMBRANE EFFLUX PROTEIN-RELATED"/>
    <property type="match status" value="1"/>
</dbReference>
<dbReference type="GO" id="GO:0022857">
    <property type="term" value="F:transmembrane transporter activity"/>
    <property type="evidence" value="ECO:0007669"/>
    <property type="project" value="InterPro"/>
</dbReference>
<feature type="transmembrane region" description="Helical" evidence="6">
    <location>
        <begin position="63"/>
        <end position="83"/>
    </location>
</feature>
<dbReference type="Gene3D" id="1.20.1250.20">
    <property type="entry name" value="MFS general substrate transporter like domains"/>
    <property type="match status" value="1"/>
</dbReference>
<keyword evidence="4 6" id="KW-1133">Transmembrane helix</keyword>
<reference evidence="7 8" key="1">
    <citation type="journal article" date="2018" name="Environ. Microbiol.">
        <title>Ecological and genomic features of two widespread freshwater picocyanobacteria.</title>
        <authorList>
            <person name="Cabello-Yeves P.J."/>
            <person name="Picazo A."/>
            <person name="Camacho A."/>
            <person name="Callieri C."/>
            <person name="Rosselli R."/>
            <person name="Roda-Garcia J.J."/>
            <person name="Coutinho F.H."/>
            <person name="Rodriguez-Valera F."/>
        </authorList>
    </citation>
    <scope>NUCLEOTIDE SEQUENCE [LARGE SCALE GENOMIC DNA]</scope>
    <source>
        <strain evidence="7 8">Tous</strain>
    </source>
</reference>
<dbReference type="Pfam" id="PF07690">
    <property type="entry name" value="MFS_1"/>
    <property type="match status" value="1"/>
</dbReference>
<dbReference type="PANTHER" id="PTHR23513:SF6">
    <property type="entry name" value="MAJOR FACILITATOR SUPERFAMILY ASSOCIATED DOMAIN-CONTAINING PROTEIN"/>
    <property type="match status" value="1"/>
</dbReference>
<dbReference type="InterPro" id="IPR011701">
    <property type="entry name" value="MFS"/>
</dbReference>
<feature type="transmembrane region" description="Helical" evidence="6">
    <location>
        <begin position="89"/>
        <end position="111"/>
    </location>
</feature>
<proteinExistence type="predicted"/>
<feature type="transmembrane region" description="Helical" evidence="6">
    <location>
        <begin position="156"/>
        <end position="177"/>
    </location>
</feature>
<evidence type="ECO:0000256" key="4">
    <source>
        <dbReference type="ARBA" id="ARBA00022989"/>
    </source>
</evidence>
<evidence type="ECO:0000256" key="3">
    <source>
        <dbReference type="ARBA" id="ARBA00022692"/>
    </source>
</evidence>
<feature type="transmembrane region" description="Helical" evidence="6">
    <location>
        <begin position="276"/>
        <end position="298"/>
    </location>
</feature>
<feature type="transmembrane region" description="Helical" evidence="6">
    <location>
        <begin position="123"/>
        <end position="150"/>
    </location>
</feature>
<evidence type="ECO:0000256" key="6">
    <source>
        <dbReference type="SAM" id="Phobius"/>
    </source>
</evidence>
<dbReference type="EMBL" id="PXXO01000001">
    <property type="protein sequence ID" value="PSJ07308.1"/>
    <property type="molecule type" value="Genomic_DNA"/>
</dbReference>
<keyword evidence="3 6" id="KW-0812">Transmembrane</keyword>
<dbReference type="SUPFAM" id="SSF103473">
    <property type="entry name" value="MFS general substrate transporter"/>
    <property type="match status" value="1"/>
</dbReference>
<evidence type="ECO:0000256" key="1">
    <source>
        <dbReference type="ARBA" id="ARBA00004651"/>
    </source>
</evidence>
<evidence type="ECO:0000313" key="8">
    <source>
        <dbReference type="Proteomes" id="UP000243002"/>
    </source>
</evidence>
<organism evidence="7 8">
    <name type="scientific">Cyanobium usitatum str. Tous</name>
    <dbReference type="NCBI Taxonomy" id="2116684"/>
    <lineage>
        <taxon>Bacteria</taxon>
        <taxon>Bacillati</taxon>
        <taxon>Cyanobacteriota</taxon>
        <taxon>Cyanophyceae</taxon>
        <taxon>Synechococcales</taxon>
        <taxon>Prochlorococcaceae</taxon>
        <taxon>Cyanobium</taxon>
    </lineage>
</organism>
<keyword evidence="8" id="KW-1185">Reference proteome</keyword>
<dbReference type="GO" id="GO:0005886">
    <property type="term" value="C:plasma membrane"/>
    <property type="evidence" value="ECO:0007669"/>
    <property type="project" value="UniProtKB-SubCell"/>
</dbReference>
<feature type="transmembrane region" description="Helical" evidence="6">
    <location>
        <begin position="30"/>
        <end position="51"/>
    </location>
</feature>
<evidence type="ECO:0000313" key="7">
    <source>
        <dbReference type="EMBL" id="PSJ07308.1"/>
    </source>
</evidence>
<dbReference type="InterPro" id="IPR036259">
    <property type="entry name" value="MFS_trans_sf"/>
</dbReference>
<feature type="transmembrane region" description="Helical" evidence="6">
    <location>
        <begin position="304"/>
        <end position="328"/>
    </location>
</feature>
<keyword evidence="2" id="KW-1003">Cell membrane</keyword>
<dbReference type="Proteomes" id="UP000243002">
    <property type="component" value="Unassembled WGS sequence"/>
</dbReference>
<evidence type="ECO:0008006" key="9">
    <source>
        <dbReference type="Google" id="ProtNLM"/>
    </source>
</evidence>
<dbReference type="OrthoDB" id="9775268at2"/>
<sequence length="419" mass="44746">MWAGQLLSNLGTQVSLYGLGLWLFQQHGQLSAFAAVAVVVQLAKLASLSLMGRQLDRWPPRRVMLAANGLGSTCTLGLAFTLMMRPATLSPVLLCIGLAAAAEAALVVTWSSQLARFVSTEQLGAASGLFAGSDGAVVMAAPLLGAVLAATAGLPGVLVTDSLTSLIAAACTLLVAWPQSLSAPLTKAAGHEASYQLGVRHALSRLWSNRRWRPLLQINSVVVGVFAAIEIAFPAWVVAASGSQRLILALALAGLGYAGGLWLWARVPRCHWLDWLRIVLLLQAVLLTGAGLVCFQQWQGVWFLAVGLFAAAVPVALGALQSLWLCWVPLALQPRLFVGRYGLEWISRLVALLGMSLLADRVIAPLIRGGYWPAWLLDALGRGPGRPTAMAIGLLGWVLLIPLWRLWRPLGRLHLDENK</sequence>
<feature type="transmembrane region" description="Helical" evidence="6">
    <location>
        <begin position="245"/>
        <end position="264"/>
    </location>
</feature>
<feature type="transmembrane region" description="Helical" evidence="6">
    <location>
        <begin position="349"/>
        <end position="367"/>
    </location>
</feature>
<accession>A0A2P7N1F8</accession>